<dbReference type="EC" id="3.1.3.8" evidence="2"/>
<dbReference type="PANTHER" id="PTHR20963:SF43">
    <property type="entry name" value="PUTATIVE (AFU_ORTHOLOGUE AFUA_7G01240)-RELATED"/>
    <property type="match status" value="1"/>
</dbReference>
<dbReference type="AlphaFoldDB" id="A0A0N1P2L7"/>
<gene>
    <name evidence="4" type="ORF">AB675_6626</name>
</gene>
<dbReference type="GeneID" id="28738810"/>
<dbReference type="Gene3D" id="3.40.50.1240">
    <property type="entry name" value="Phosphoglycerate mutase-like"/>
    <property type="match status" value="1"/>
</dbReference>
<comment type="caution">
    <text evidence="4">The sequence shown here is derived from an EMBL/GenBank/DDBJ whole genome shotgun (WGS) entry which is preliminary data.</text>
</comment>
<dbReference type="PROSITE" id="PS00616">
    <property type="entry name" value="HIS_ACID_PHOSPHAT_1"/>
    <property type="match status" value="1"/>
</dbReference>
<dbReference type="STRING" id="1664694.A0A0N1P2L7"/>
<dbReference type="Proteomes" id="UP000038010">
    <property type="component" value="Unassembled WGS sequence"/>
</dbReference>
<evidence type="ECO:0000256" key="2">
    <source>
        <dbReference type="ARBA" id="ARBA00012632"/>
    </source>
</evidence>
<evidence type="ECO:0000313" key="4">
    <source>
        <dbReference type="EMBL" id="KPI44030.1"/>
    </source>
</evidence>
<dbReference type="RefSeq" id="XP_018003993.1">
    <property type="nucleotide sequence ID" value="XM_018146930.1"/>
</dbReference>
<dbReference type="OrthoDB" id="6509975at2759"/>
<dbReference type="PANTHER" id="PTHR20963">
    <property type="entry name" value="MULTIPLE INOSITOL POLYPHOSPHATE PHOSPHATASE-RELATED"/>
    <property type="match status" value="1"/>
</dbReference>
<sequence>MKAVILALVAYATASPYASITKRQSSGTSSAPITDISTIQRYWGQITPYFDNNETYFGVNDTGLPDGCQIEQVHLLERHGSRFPTGYYDDGLNDANFAEKLVNLTKANASAEFTGELAFLNGYEYKLGSGLLVGRGAVQSFDAGVTFWQRYGRTLYNATAGQLAYNASFPNGTARPKPTLRTTGQSRIWNSEINWALGFFGPSFETDPNPTIANATSPYNLVVIPEGGTENNTLASYDSCFNDNDDPTGQIGDINLIQYLKIYLKDATERLQQYAPSGFNLTVNDTYAMQSICAYETNYLGSSSFCNLFTLEEWQGFEQTLDIEYYYDYSFGNPTGRAQGIGYLLELLSRLQHQPITSSNSSINATIDANSTDFPLNQHFYADFSHDDILVSVLTAMSFDYLKDPPSLTAYPPNPNRHFILSHLTPFAAKLITEVVGCGSSNPEPVQSTRTYTTPTQFGYDPNNATYKFVRMRLNHGILPLSEIRGGACGNRTDGMCARENFLDSQKDAYELSQYDYACFGNYTISNVTGGVDYDGAISASNSTRRR</sequence>
<dbReference type="SUPFAM" id="SSF53254">
    <property type="entry name" value="Phosphoglycerate mutase-like"/>
    <property type="match status" value="1"/>
</dbReference>
<comment type="similarity">
    <text evidence="1">Belongs to the histidine acid phosphatase family.</text>
</comment>
<proteinExistence type="inferred from homology"/>
<keyword evidence="5" id="KW-1185">Reference proteome</keyword>
<dbReference type="CDD" id="cd07061">
    <property type="entry name" value="HP_HAP_like"/>
    <property type="match status" value="1"/>
</dbReference>
<accession>A0A0N1P2L7</accession>
<dbReference type="InterPro" id="IPR033379">
    <property type="entry name" value="Acid_Pase_AS"/>
</dbReference>
<dbReference type="InterPro" id="IPR000560">
    <property type="entry name" value="His_Pase_clade-2"/>
</dbReference>
<evidence type="ECO:0000313" key="5">
    <source>
        <dbReference type="Proteomes" id="UP000038010"/>
    </source>
</evidence>
<reference evidence="4 5" key="1">
    <citation type="submission" date="2015-06" db="EMBL/GenBank/DDBJ databases">
        <title>Draft genome of the ant-associated black yeast Phialophora attae CBS 131958.</title>
        <authorList>
            <person name="Moreno L.F."/>
            <person name="Stielow B.J."/>
            <person name="de Hoog S."/>
            <person name="Vicente V.A."/>
            <person name="Weiss V.A."/>
            <person name="de Vries M."/>
            <person name="Cruz L.M."/>
            <person name="Souza E.M."/>
        </authorList>
    </citation>
    <scope>NUCLEOTIDE SEQUENCE [LARGE SCALE GENOMIC DNA]</scope>
    <source>
        <strain evidence="4 5">CBS 131958</strain>
    </source>
</reference>
<protein>
    <recommendedName>
        <fullName evidence="2">3-phytase</fullName>
        <ecNumber evidence="2">3.1.3.8</ecNumber>
    </recommendedName>
</protein>
<dbReference type="Pfam" id="PF00328">
    <property type="entry name" value="His_Phos_2"/>
    <property type="match status" value="1"/>
</dbReference>
<organism evidence="4 5">
    <name type="scientific">Cyphellophora attinorum</name>
    <dbReference type="NCBI Taxonomy" id="1664694"/>
    <lineage>
        <taxon>Eukaryota</taxon>
        <taxon>Fungi</taxon>
        <taxon>Dikarya</taxon>
        <taxon>Ascomycota</taxon>
        <taxon>Pezizomycotina</taxon>
        <taxon>Eurotiomycetes</taxon>
        <taxon>Chaetothyriomycetidae</taxon>
        <taxon>Chaetothyriales</taxon>
        <taxon>Cyphellophoraceae</taxon>
        <taxon>Cyphellophora</taxon>
    </lineage>
</organism>
<dbReference type="GO" id="GO:0003993">
    <property type="term" value="F:acid phosphatase activity"/>
    <property type="evidence" value="ECO:0007669"/>
    <property type="project" value="TreeGrafter"/>
</dbReference>
<dbReference type="VEuPathDB" id="FungiDB:AB675_6626"/>
<evidence type="ECO:0000256" key="3">
    <source>
        <dbReference type="ARBA" id="ARBA00022801"/>
    </source>
</evidence>
<dbReference type="InterPro" id="IPR029033">
    <property type="entry name" value="His_PPase_superfam"/>
</dbReference>
<evidence type="ECO:0000256" key="1">
    <source>
        <dbReference type="ARBA" id="ARBA00005375"/>
    </source>
</evidence>
<name>A0A0N1P2L7_9EURO</name>
<dbReference type="EMBL" id="LFJN01000004">
    <property type="protein sequence ID" value="KPI44030.1"/>
    <property type="molecule type" value="Genomic_DNA"/>
</dbReference>
<dbReference type="GO" id="GO:0016158">
    <property type="term" value="F:inositol hexakisphosphate 3-phosphatase activity"/>
    <property type="evidence" value="ECO:0007669"/>
    <property type="project" value="UniProtKB-EC"/>
</dbReference>
<keyword evidence="3" id="KW-0378">Hydrolase</keyword>